<organism evidence="2 3">
    <name type="scientific">Hyaloscypha hepaticicola</name>
    <dbReference type="NCBI Taxonomy" id="2082293"/>
    <lineage>
        <taxon>Eukaryota</taxon>
        <taxon>Fungi</taxon>
        <taxon>Dikarya</taxon>
        <taxon>Ascomycota</taxon>
        <taxon>Pezizomycotina</taxon>
        <taxon>Leotiomycetes</taxon>
        <taxon>Helotiales</taxon>
        <taxon>Hyaloscyphaceae</taxon>
        <taxon>Hyaloscypha</taxon>
    </lineage>
</organism>
<dbReference type="EMBL" id="KZ613510">
    <property type="protein sequence ID" value="PMD15827.1"/>
    <property type="molecule type" value="Genomic_DNA"/>
</dbReference>
<dbReference type="PANTHER" id="PTHR24148">
    <property type="entry name" value="ANKYRIN REPEAT DOMAIN-CONTAINING PROTEIN 39 HOMOLOG-RELATED"/>
    <property type="match status" value="1"/>
</dbReference>
<evidence type="ECO:0000313" key="2">
    <source>
        <dbReference type="EMBL" id="PMD15827.1"/>
    </source>
</evidence>
<evidence type="ECO:0000313" key="3">
    <source>
        <dbReference type="Proteomes" id="UP000235672"/>
    </source>
</evidence>
<name>A0A2J6PP77_9HELO</name>
<dbReference type="PANTHER" id="PTHR24148:SF73">
    <property type="entry name" value="HET DOMAIN PROTEIN (AFU_ORTHOLOGUE AFUA_8G01020)"/>
    <property type="match status" value="1"/>
</dbReference>
<dbReference type="InterPro" id="IPR010730">
    <property type="entry name" value="HET"/>
</dbReference>
<keyword evidence="3" id="KW-1185">Reference proteome</keyword>
<evidence type="ECO:0000259" key="1">
    <source>
        <dbReference type="Pfam" id="PF06985"/>
    </source>
</evidence>
<protein>
    <recommendedName>
        <fullName evidence="1">Heterokaryon incompatibility domain-containing protein</fullName>
    </recommendedName>
</protein>
<dbReference type="AlphaFoldDB" id="A0A2J6PP77"/>
<sequence>YTAISYTWGNEEATEVIYLDNRPFHVRPNLWSCLYYMARAVENAAWDYVWADAICIDQTNDAERSSQVRLMDQTYRDAVCVSVWLGLITLPEYIGSYLPTQVPIRTLESDGFDLQDSIVELSNRPYWSRVWVIQEFLLGQ</sequence>
<dbReference type="Proteomes" id="UP000235672">
    <property type="component" value="Unassembled WGS sequence"/>
</dbReference>
<dbReference type="InterPro" id="IPR052895">
    <property type="entry name" value="HetReg/Transcr_Mod"/>
</dbReference>
<proteinExistence type="predicted"/>
<feature type="non-terminal residue" evidence="2">
    <location>
        <position position="140"/>
    </location>
</feature>
<feature type="domain" description="Heterokaryon incompatibility" evidence="1">
    <location>
        <begin position="1"/>
        <end position="135"/>
    </location>
</feature>
<feature type="non-terminal residue" evidence="2">
    <location>
        <position position="1"/>
    </location>
</feature>
<dbReference type="STRING" id="1745343.A0A2J6PP77"/>
<dbReference type="OrthoDB" id="194358at2759"/>
<accession>A0A2J6PP77</accession>
<reference evidence="2 3" key="1">
    <citation type="submission" date="2016-05" db="EMBL/GenBank/DDBJ databases">
        <title>A degradative enzymes factory behind the ericoid mycorrhizal symbiosis.</title>
        <authorList>
            <consortium name="DOE Joint Genome Institute"/>
            <person name="Martino E."/>
            <person name="Morin E."/>
            <person name="Grelet G."/>
            <person name="Kuo A."/>
            <person name="Kohler A."/>
            <person name="Daghino S."/>
            <person name="Barry K."/>
            <person name="Choi C."/>
            <person name="Cichocki N."/>
            <person name="Clum A."/>
            <person name="Copeland A."/>
            <person name="Hainaut M."/>
            <person name="Haridas S."/>
            <person name="Labutti K."/>
            <person name="Lindquist E."/>
            <person name="Lipzen A."/>
            <person name="Khouja H.-R."/>
            <person name="Murat C."/>
            <person name="Ohm R."/>
            <person name="Olson A."/>
            <person name="Spatafora J."/>
            <person name="Veneault-Fourrey C."/>
            <person name="Henrissat B."/>
            <person name="Grigoriev I."/>
            <person name="Martin F."/>
            <person name="Perotto S."/>
        </authorList>
    </citation>
    <scope>NUCLEOTIDE SEQUENCE [LARGE SCALE GENOMIC DNA]</scope>
    <source>
        <strain evidence="2 3">UAMH 7357</strain>
    </source>
</reference>
<gene>
    <name evidence="2" type="ORF">NA56DRAFT_556830</name>
</gene>
<dbReference type="Pfam" id="PF06985">
    <property type="entry name" value="HET"/>
    <property type="match status" value="1"/>
</dbReference>